<reference evidence="1 2" key="1">
    <citation type="submission" date="2018-04" db="EMBL/GenBank/DDBJ databases">
        <title>The genome of golden apple snail Pomacea canaliculata provides insight into stress tolerance and invasive adaptation.</title>
        <authorList>
            <person name="Liu C."/>
            <person name="Liu B."/>
            <person name="Ren Y."/>
            <person name="Zhang Y."/>
            <person name="Wang H."/>
            <person name="Li S."/>
            <person name="Jiang F."/>
            <person name="Yin L."/>
            <person name="Zhang G."/>
            <person name="Qian W."/>
            <person name="Fan W."/>
        </authorList>
    </citation>
    <scope>NUCLEOTIDE SEQUENCE [LARGE SCALE GENOMIC DNA]</scope>
    <source>
        <strain evidence="1">SZHN2017</strain>
        <tissue evidence="1">Muscle</tissue>
    </source>
</reference>
<dbReference type="EMBL" id="PZQS01000001">
    <property type="protein sequence ID" value="PVD38371.1"/>
    <property type="molecule type" value="Genomic_DNA"/>
</dbReference>
<dbReference type="Proteomes" id="UP000245119">
    <property type="component" value="Linkage Group LG1"/>
</dbReference>
<organism evidence="1 2">
    <name type="scientific">Pomacea canaliculata</name>
    <name type="common">Golden apple snail</name>
    <dbReference type="NCBI Taxonomy" id="400727"/>
    <lineage>
        <taxon>Eukaryota</taxon>
        <taxon>Metazoa</taxon>
        <taxon>Spiralia</taxon>
        <taxon>Lophotrochozoa</taxon>
        <taxon>Mollusca</taxon>
        <taxon>Gastropoda</taxon>
        <taxon>Caenogastropoda</taxon>
        <taxon>Architaenioglossa</taxon>
        <taxon>Ampullarioidea</taxon>
        <taxon>Ampullariidae</taxon>
        <taxon>Pomacea</taxon>
    </lineage>
</organism>
<keyword evidence="2" id="KW-1185">Reference proteome</keyword>
<comment type="caution">
    <text evidence="1">The sequence shown here is derived from an EMBL/GenBank/DDBJ whole genome shotgun (WGS) entry which is preliminary data.</text>
</comment>
<sequence>MKYDGVMTPSTAWVHVSGWVTVMCRQVRFDTRCMVNYPAEALTGSHPRKRFISVHNIRTVVDDAGATNRLCWPSAVIMAGDGSGPQLHCARTRLLDILQGFDPQTGSDRTLHASGLRLQELTETTSGSWPRLCRIVLVTKYPLSRQIRRM</sequence>
<evidence type="ECO:0000313" key="1">
    <source>
        <dbReference type="EMBL" id="PVD38371.1"/>
    </source>
</evidence>
<name>A0A2T7PY68_POMCA</name>
<protein>
    <submittedName>
        <fullName evidence="1">Uncharacterized protein</fullName>
    </submittedName>
</protein>
<accession>A0A2T7PY68</accession>
<proteinExistence type="predicted"/>
<gene>
    <name evidence="1" type="ORF">C0Q70_00985</name>
</gene>
<evidence type="ECO:0000313" key="2">
    <source>
        <dbReference type="Proteomes" id="UP000245119"/>
    </source>
</evidence>
<dbReference type="AlphaFoldDB" id="A0A2T7PY68"/>